<protein>
    <submittedName>
        <fullName evidence="3">Uncharacterized protein</fullName>
    </submittedName>
</protein>
<feature type="transmembrane region" description="Helical" evidence="1">
    <location>
        <begin position="238"/>
        <end position="255"/>
    </location>
</feature>
<feature type="transmembrane region" description="Helical" evidence="1">
    <location>
        <begin position="308"/>
        <end position="329"/>
    </location>
</feature>
<keyword evidence="2" id="KW-0732">Signal</keyword>
<dbReference type="AlphaFoldDB" id="A0AA36JE80"/>
<dbReference type="Proteomes" id="UP001178507">
    <property type="component" value="Unassembled WGS sequence"/>
</dbReference>
<feature type="transmembrane region" description="Helical" evidence="1">
    <location>
        <begin position="200"/>
        <end position="218"/>
    </location>
</feature>
<feature type="chain" id="PRO_5041470853" evidence="2">
    <location>
        <begin position="29"/>
        <end position="380"/>
    </location>
</feature>
<name>A0AA36JE80_9DINO</name>
<keyword evidence="1" id="KW-0812">Transmembrane</keyword>
<feature type="signal peptide" evidence="2">
    <location>
        <begin position="1"/>
        <end position="28"/>
    </location>
</feature>
<evidence type="ECO:0000256" key="1">
    <source>
        <dbReference type="SAM" id="Phobius"/>
    </source>
</evidence>
<feature type="transmembrane region" description="Helical" evidence="1">
    <location>
        <begin position="160"/>
        <end position="179"/>
    </location>
</feature>
<evidence type="ECO:0000313" key="3">
    <source>
        <dbReference type="EMBL" id="CAJ1403464.1"/>
    </source>
</evidence>
<reference evidence="3" key="1">
    <citation type="submission" date="2023-08" db="EMBL/GenBank/DDBJ databases">
        <authorList>
            <person name="Chen Y."/>
            <person name="Shah S."/>
            <person name="Dougan E. K."/>
            <person name="Thang M."/>
            <person name="Chan C."/>
        </authorList>
    </citation>
    <scope>NUCLEOTIDE SEQUENCE</scope>
</reference>
<gene>
    <name evidence="3" type="ORF">EVOR1521_LOCUS26135</name>
</gene>
<feature type="transmembrane region" description="Helical" evidence="1">
    <location>
        <begin position="341"/>
        <end position="362"/>
    </location>
</feature>
<evidence type="ECO:0000256" key="2">
    <source>
        <dbReference type="SAM" id="SignalP"/>
    </source>
</evidence>
<keyword evidence="1" id="KW-0472">Membrane</keyword>
<proteinExistence type="predicted"/>
<keyword evidence="1" id="KW-1133">Transmembrane helix</keyword>
<evidence type="ECO:0000313" key="4">
    <source>
        <dbReference type="Proteomes" id="UP001178507"/>
    </source>
</evidence>
<feature type="transmembrane region" description="Helical" evidence="1">
    <location>
        <begin position="121"/>
        <end position="140"/>
    </location>
</feature>
<comment type="caution">
    <text evidence="3">The sequence shown here is derived from an EMBL/GenBank/DDBJ whole genome shotgun (WGS) entry which is preliminary data.</text>
</comment>
<keyword evidence="4" id="KW-1185">Reference proteome</keyword>
<organism evidence="3 4">
    <name type="scientific">Effrenium voratum</name>
    <dbReference type="NCBI Taxonomy" id="2562239"/>
    <lineage>
        <taxon>Eukaryota</taxon>
        <taxon>Sar</taxon>
        <taxon>Alveolata</taxon>
        <taxon>Dinophyceae</taxon>
        <taxon>Suessiales</taxon>
        <taxon>Symbiodiniaceae</taxon>
        <taxon>Effrenium</taxon>
    </lineage>
</organism>
<sequence>MARRNRGAGAAALACGTGLAFLSAPSLSTPAAPHRSHAKAEAGSSGAGPAALLLGAVAGVSARPKLLPRSQARGVDVKEPEVQANVDVAVAEVAEVANGEAVLSSWQETAFRRMWTRADSFHVHAISGTVHTIIGLAYLLDVLLVDIVRLAGGQMSPHLPFELVLASMGFGAVNAITGLQPSLLPQPTKTIAQLLGFGEDGNLSSGGFVNTAGFYFFLTYQSLRVLPEYPTWLQPFDPLLSATAFISIFHAMFLINSWVQRGKLDQALAIGMSAPLMLNVPVSLHLIFQGQSWVEGLSRAYPGWPEVFFSSNYALAWAGSMVTLILSVYERKVCTLEQRNWLVVLLGFLNFLFIGLQAKLLVPQWFQGDWMVMLTLNPPS</sequence>
<accession>A0AA36JE80</accession>
<dbReference type="EMBL" id="CAUJNA010003497">
    <property type="protein sequence ID" value="CAJ1403464.1"/>
    <property type="molecule type" value="Genomic_DNA"/>
</dbReference>
<feature type="transmembrane region" description="Helical" evidence="1">
    <location>
        <begin position="267"/>
        <end position="288"/>
    </location>
</feature>